<dbReference type="KEGG" id="tcn:H9L16_15095"/>
<evidence type="ECO:0000313" key="1">
    <source>
        <dbReference type="EMBL" id="QNN69943.1"/>
    </source>
</evidence>
<dbReference type="AlphaFoldDB" id="A0A7G9SQ18"/>
<protein>
    <submittedName>
        <fullName evidence="1">Uncharacterized protein</fullName>
    </submittedName>
</protein>
<keyword evidence="2" id="KW-1185">Reference proteome</keyword>
<reference evidence="1 2" key="1">
    <citation type="submission" date="2020-08" db="EMBL/GenBank/DDBJ databases">
        <title>Genome sequence of Thermomonas carbonis KCTC 42013T.</title>
        <authorList>
            <person name="Hyun D.-W."/>
            <person name="Bae J.-W."/>
        </authorList>
    </citation>
    <scope>NUCLEOTIDE SEQUENCE [LARGE SCALE GENOMIC DNA]</scope>
    <source>
        <strain evidence="1 2">KCTC 42013</strain>
    </source>
</reference>
<proteinExistence type="predicted"/>
<dbReference type="Proteomes" id="UP000515804">
    <property type="component" value="Chromosome"/>
</dbReference>
<sequence>MARDERRTSPQRPCRELRRQLNESQLDTLGQLERYGWELKFVRRPLFQPVIPVLFDPDRHGYAILEEDGSLNEHPPFVIRPH</sequence>
<dbReference type="RefSeq" id="WP_187552460.1">
    <property type="nucleotide sequence ID" value="NZ_BMZL01000001.1"/>
</dbReference>
<accession>A0A7G9SQ18</accession>
<organism evidence="1 2">
    <name type="scientific">Thermomonas carbonis</name>
    <dbReference type="NCBI Taxonomy" id="1463158"/>
    <lineage>
        <taxon>Bacteria</taxon>
        <taxon>Pseudomonadati</taxon>
        <taxon>Pseudomonadota</taxon>
        <taxon>Gammaproteobacteria</taxon>
        <taxon>Lysobacterales</taxon>
        <taxon>Lysobacteraceae</taxon>
        <taxon>Thermomonas</taxon>
    </lineage>
</organism>
<gene>
    <name evidence="1" type="ORF">H9L16_15095</name>
</gene>
<name>A0A7G9SQ18_9GAMM</name>
<dbReference type="EMBL" id="CP060719">
    <property type="protein sequence ID" value="QNN69943.1"/>
    <property type="molecule type" value="Genomic_DNA"/>
</dbReference>
<evidence type="ECO:0000313" key="2">
    <source>
        <dbReference type="Proteomes" id="UP000515804"/>
    </source>
</evidence>